<name>A0A6A3LP37_9STRA</name>
<dbReference type="AlphaFoldDB" id="A0A6A3LP37"/>
<proteinExistence type="predicted"/>
<evidence type="ECO:0000313" key="3">
    <source>
        <dbReference type="Proteomes" id="UP000435112"/>
    </source>
</evidence>
<feature type="region of interest" description="Disordered" evidence="1">
    <location>
        <begin position="84"/>
        <end position="116"/>
    </location>
</feature>
<organism evidence="2 3">
    <name type="scientific">Phytophthora rubi</name>
    <dbReference type="NCBI Taxonomy" id="129364"/>
    <lineage>
        <taxon>Eukaryota</taxon>
        <taxon>Sar</taxon>
        <taxon>Stramenopiles</taxon>
        <taxon>Oomycota</taxon>
        <taxon>Peronosporomycetes</taxon>
        <taxon>Peronosporales</taxon>
        <taxon>Peronosporaceae</taxon>
        <taxon>Phytophthora</taxon>
    </lineage>
</organism>
<sequence length="116" mass="13025">MILKVKSGTRGGFLTARMTKGVLLTDPEMDEASCIHSELKAMQAADQEYRSLRRYTYKLDLQALKRGTAGRELVERRAMRMEGVAAHSIRRTAQRTNTATPKARTKAKTQQANEAQ</sequence>
<evidence type="ECO:0000313" key="2">
    <source>
        <dbReference type="EMBL" id="KAE9020100.1"/>
    </source>
</evidence>
<evidence type="ECO:0000256" key="1">
    <source>
        <dbReference type="SAM" id="MobiDB-lite"/>
    </source>
</evidence>
<accession>A0A6A3LP37</accession>
<dbReference type="EMBL" id="QXFU01000802">
    <property type="protein sequence ID" value="KAE9020100.1"/>
    <property type="molecule type" value="Genomic_DNA"/>
</dbReference>
<dbReference type="Proteomes" id="UP000435112">
    <property type="component" value="Unassembled WGS sequence"/>
</dbReference>
<feature type="compositionally biased region" description="Low complexity" evidence="1">
    <location>
        <begin position="95"/>
        <end position="116"/>
    </location>
</feature>
<reference evidence="2 3" key="1">
    <citation type="submission" date="2018-09" db="EMBL/GenBank/DDBJ databases">
        <title>Genomic investigation of the strawberry pathogen Phytophthora fragariae indicates pathogenicity is determined by transcriptional variation in three key races.</title>
        <authorList>
            <person name="Adams T.M."/>
            <person name="Armitage A.D."/>
            <person name="Sobczyk M.K."/>
            <person name="Bates H.J."/>
            <person name="Dunwell J.M."/>
            <person name="Nellist C.F."/>
            <person name="Harrison R.J."/>
        </authorList>
    </citation>
    <scope>NUCLEOTIDE SEQUENCE [LARGE SCALE GENOMIC DNA]</scope>
    <source>
        <strain evidence="2 3">SCRP324</strain>
    </source>
</reference>
<protein>
    <submittedName>
        <fullName evidence="2">Uncharacterized protein</fullName>
    </submittedName>
</protein>
<comment type="caution">
    <text evidence="2">The sequence shown here is derived from an EMBL/GenBank/DDBJ whole genome shotgun (WGS) entry which is preliminary data.</text>
</comment>
<gene>
    <name evidence="2" type="ORF">PR002_g12618</name>
</gene>